<feature type="transmembrane region" description="Helical" evidence="6">
    <location>
        <begin position="303"/>
        <end position="327"/>
    </location>
</feature>
<dbReference type="GO" id="GO:0022857">
    <property type="term" value="F:transmembrane transporter activity"/>
    <property type="evidence" value="ECO:0007669"/>
    <property type="project" value="InterPro"/>
</dbReference>
<dbReference type="Gene3D" id="1.20.1250.20">
    <property type="entry name" value="MFS general substrate transporter like domains"/>
    <property type="match status" value="1"/>
</dbReference>
<evidence type="ECO:0000313" key="8">
    <source>
        <dbReference type="Proteomes" id="UP000265875"/>
    </source>
</evidence>
<accession>A0A399MDW9</accession>
<feature type="transmembrane region" description="Helical" evidence="6">
    <location>
        <begin position="364"/>
        <end position="385"/>
    </location>
</feature>
<evidence type="ECO:0000256" key="2">
    <source>
        <dbReference type="ARBA" id="ARBA00022475"/>
    </source>
</evidence>
<dbReference type="PANTHER" id="PTHR23513:SF6">
    <property type="entry name" value="MAJOR FACILITATOR SUPERFAMILY ASSOCIATED DOMAIN-CONTAINING PROTEIN"/>
    <property type="match status" value="1"/>
</dbReference>
<feature type="transmembrane region" description="Helical" evidence="6">
    <location>
        <begin position="210"/>
        <end position="228"/>
    </location>
</feature>
<feature type="transmembrane region" description="Helical" evidence="6">
    <location>
        <begin position="277"/>
        <end position="297"/>
    </location>
</feature>
<feature type="transmembrane region" description="Helical" evidence="6">
    <location>
        <begin position="93"/>
        <end position="110"/>
    </location>
</feature>
<feature type="transmembrane region" description="Helical" evidence="6">
    <location>
        <begin position="159"/>
        <end position="181"/>
    </location>
</feature>
<name>A0A399MDW9_9PSED</name>
<feature type="transmembrane region" description="Helical" evidence="6">
    <location>
        <begin position="131"/>
        <end position="153"/>
    </location>
</feature>
<proteinExistence type="predicted"/>
<dbReference type="Pfam" id="PF07690">
    <property type="entry name" value="MFS_1"/>
    <property type="match status" value="1"/>
</dbReference>
<keyword evidence="3 6" id="KW-0812">Transmembrane</keyword>
<feature type="transmembrane region" description="Helical" evidence="6">
    <location>
        <begin position="37"/>
        <end position="58"/>
    </location>
</feature>
<organism evidence="7 8">
    <name type="scientific">Pseudomonas monteilii</name>
    <dbReference type="NCBI Taxonomy" id="76759"/>
    <lineage>
        <taxon>Bacteria</taxon>
        <taxon>Pseudomonadati</taxon>
        <taxon>Pseudomonadota</taxon>
        <taxon>Gammaproteobacteria</taxon>
        <taxon>Pseudomonadales</taxon>
        <taxon>Pseudomonadaceae</taxon>
        <taxon>Pseudomonas</taxon>
    </lineage>
</organism>
<comment type="subcellular location">
    <subcellularLocation>
        <location evidence="1">Cell membrane</location>
        <topology evidence="1">Multi-pass membrane protein</topology>
    </subcellularLocation>
</comment>
<dbReference type="InterPro" id="IPR036259">
    <property type="entry name" value="MFS_trans_sf"/>
</dbReference>
<evidence type="ECO:0000256" key="6">
    <source>
        <dbReference type="SAM" id="Phobius"/>
    </source>
</evidence>
<dbReference type="SUPFAM" id="SSF103473">
    <property type="entry name" value="MFS general substrate transporter"/>
    <property type="match status" value="1"/>
</dbReference>
<feature type="transmembrane region" description="Helical" evidence="6">
    <location>
        <begin position="7"/>
        <end position="31"/>
    </location>
</feature>
<reference evidence="7 8" key="1">
    <citation type="submission" date="2018-08" db="EMBL/GenBank/DDBJ databases">
        <title>Draft genome sequence of the cyanotroph, Pseudomonas monteilii BCN3.</title>
        <authorList>
            <person name="Jones L.B."/>
            <person name="Kunz D.A."/>
        </authorList>
    </citation>
    <scope>NUCLEOTIDE SEQUENCE [LARGE SCALE GENOMIC DNA]</scope>
    <source>
        <strain evidence="7 8">BCN3</strain>
    </source>
</reference>
<dbReference type="AlphaFoldDB" id="A0A399MDW9"/>
<dbReference type="InterPro" id="IPR011701">
    <property type="entry name" value="MFS"/>
</dbReference>
<keyword evidence="4 6" id="KW-1133">Transmembrane helix</keyword>
<feature type="transmembrane region" description="Helical" evidence="6">
    <location>
        <begin position="70"/>
        <end position="87"/>
    </location>
</feature>
<dbReference type="InterPro" id="IPR022324">
    <property type="entry name" value="Bacilysin_exporter_BacE_put"/>
</dbReference>
<comment type="caution">
    <text evidence="7">The sequence shown here is derived from an EMBL/GenBank/DDBJ whole genome shotgun (WGS) entry which is preliminary data.</text>
</comment>
<dbReference type="PANTHER" id="PTHR23513">
    <property type="entry name" value="INTEGRAL MEMBRANE EFFLUX PROTEIN-RELATED"/>
    <property type="match status" value="1"/>
</dbReference>
<evidence type="ECO:0000313" key="7">
    <source>
        <dbReference type="EMBL" id="RII79665.1"/>
    </source>
</evidence>
<dbReference type="Proteomes" id="UP000265875">
    <property type="component" value="Unassembled WGS sequence"/>
</dbReference>
<protein>
    <submittedName>
        <fullName evidence="7">MFS transporter</fullName>
    </submittedName>
</protein>
<feature type="transmembrane region" description="Helical" evidence="6">
    <location>
        <begin position="248"/>
        <end position="270"/>
    </location>
</feature>
<evidence type="ECO:0000256" key="1">
    <source>
        <dbReference type="ARBA" id="ARBA00004651"/>
    </source>
</evidence>
<evidence type="ECO:0000256" key="3">
    <source>
        <dbReference type="ARBA" id="ARBA00022692"/>
    </source>
</evidence>
<keyword evidence="5 6" id="KW-0472">Membrane</keyword>
<dbReference type="EMBL" id="QWLL01000008">
    <property type="protein sequence ID" value="RII79665.1"/>
    <property type="molecule type" value="Genomic_DNA"/>
</dbReference>
<feature type="transmembrane region" description="Helical" evidence="6">
    <location>
        <begin position="339"/>
        <end position="358"/>
    </location>
</feature>
<gene>
    <name evidence="7" type="ORF">D0894_04355</name>
</gene>
<dbReference type="RefSeq" id="WP_119368880.1">
    <property type="nucleotide sequence ID" value="NZ_QWLL01000008.1"/>
</dbReference>
<evidence type="ECO:0000256" key="4">
    <source>
        <dbReference type="ARBA" id="ARBA00022989"/>
    </source>
</evidence>
<dbReference type="GO" id="GO:0005886">
    <property type="term" value="C:plasma membrane"/>
    <property type="evidence" value="ECO:0007669"/>
    <property type="project" value="UniProtKB-SubCell"/>
</dbReference>
<evidence type="ECO:0000256" key="5">
    <source>
        <dbReference type="ARBA" id="ARBA00023136"/>
    </source>
</evidence>
<keyword evidence="2" id="KW-1003">Cell membrane</keyword>
<sequence>MNASIFYLSLSALISSAGTTLFVSALALSLFNMDSSAVKATSVYIAQFLPVIFLLPLAVKICDSYAVRRGLVTVEIVSALITVFMGLCVQADWLIPLYLVLAVRGFLELITKTFRSVGVKSFADPVGLDKANNLVMGGSFVGQALGALAGFLLVSRIPLLYIAIIDGVTYLLSALCCIKIASSDVRRQSRSSGFNSSWAGLAEIRENNNLRLYFMYFSLVLIIFQSYNQVARTWIPLAWLNLGLGKGIIGEMIGCMGIVVGLLIVSFFLSSPKNVKGLAFLSIFLTCLFVSTPFVTLSPVLSLALYFVYMVLFEIGLMVSMNGLLAVCPQHRVASVMGLFYGFSFGGVTISGLSMAFAADYYRLPAVSVVLSVVAVVVLFGISYFPICSNSKAETVGSELKR</sequence>
<dbReference type="PRINTS" id="PR01988">
    <property type="entry name" value="EXPORTERBACE"/>
</dbReference>